<keyword evidence="3" id="KW-1185">Reference proteome</keyword>
<evidence type="ECO:0000256" key="1">
    <source>
        <dbReference type="SAM" id="Phobius"/>
    </source>
</evidence>
<feature type="transmembrane region" description="Helical" evidence="1">
    <location>
        <begin position="117"/>
        <end position="136"/>
    </location>
</feature>
<comment type="caution">
    <text evidence="2">The sequence shown here is derived from an EMBL/GenBank/DDBJ whole genome shotgun (WGS) entry which is preliminary data.</text>
</comment>
<evidence type="ECO:0000313" key="3">
    <source>
        <dbReference type="Proteomes" id="UP000444960"/>
    </source>
</evidence>
<sequence length="211" mass="23155">MADSAYTKERAAWVLARAGRNPAARRRGERLAARARRDFRDEAGAGDAPGAEVVTPNRWHRGIYREEGTGNRLGWTLTTALREAAVLAVAGPATALSWGLYGLWYRQRESWGPLRPLPAAIAAAVAAVLAAIVGWVASPGLLGWWLMANVVGGMARLAWLTRAYGWPAAEAAWKRTQTRTRRAPTVVQVPKEAPRRVIRVVRVKNTETKEN</sequence>
<accession>A0A7I9VAY8</accession>
<keyword evidence="1" id="KW-0812">Transmembrane</keyword>
<organism evidence="2 3">
    <name type="scientific">Gordonia spumicola</name>
    <dbReference type="NCBI Taxonomy" id="589161"/>
    <lineage>
        <taxon>Bacteria</taxon>
        <taxon>Bacillati</taxon>
        <taxon>Actinomycetota</taxon>
        <taxon>Actinomycetes</taxon>
        <taxon>Mycobacteriales</taxon>
        <taxon>Gordoniaceae</taxon>
        <taxon>Gordonia</taxon>
    </lineage>
</organism>
<dbReference type="Proteomes" id="UP000444960">
    <property type="component" value="Unassembled WGS sequence"/>
</dbReference>
<evidence type="ECO:0000313" key="2">
    <source>
        <dbReference type="EMBL" id="GEE02414.1"/>
    </source>
</evidence>
<keyword evidence="1" id="KW-1133">Transmembrane helix</keyword>
<reference evidence="3" key="1">
    <citation type="submission" date="2019-06" db="EMBL/GenBank/DDBJ databases">
        <title>Gordonia isolated from sludge of a wastewater treatment plant.</title>
        <authorList>
            <person name="Tamura T."/>
            <person name="Aoyama K."/>
            <person name="Kang Y."/>
            <person name="Saito S."/>
            <person name="Akiyama N."/>
            <person name="Yazawa K."/>
            <person name="Gonoi T."/>
            <person name="Mikami Y."/>
        </authorList>
    </citation>
    <scope>NUCLEOTIDE SEQUENCE [LARGE SCALE GENOMIC DNA]</scope>
    <source>
        <strain evidence="3">NBRC 107696</strain>
    </source>
</reference>
<keyword evidence="1" id="KW-0472">Membrane</keyword>
<gene>
    <name evidence="2" type="ORF">nbrc107696_28600</name>
</gene>
<dbReference type="AlphaFoldDB" id="A0A7I9VAY8"/>
<protein>
    <submittedName>
        <fullName evidence="2">Uncharacterized protein</fullName>
    </submittedName>
</protein>
<dbReference type="EMBL" id="BJOV01000005">
    <property type="protein sequence ID" value="GEE02414.1"/>
    <property type="molecule type" value="Genomic_DNA"/>
</dbReference>
<proteinExistence type="predicted"/>
<feature type="transmembrane region" description="Helical" evidence="1">
    <location>
        <begin position="84"/>
        <end position="105"/>
    </location>
</feature>
<name>A0A7I9VAY8_9ACTN</name>